<protein>
    <recommendedName>
        <fullName evidence="1">DUF1266 domain-containing protein</fullName>
    </recommendedName>
</protein>
<dbReference type="Proteomes" id="UP000184212">
    <property type="component" value="Unassembled WGS sequence"/>
</dbReference>
<sequence length="238" mass="27385">MSFLTKLFKAFSDLQLNDKQPLHGEQLDFVLVGSMYAAQQSAYLNSYTTGLSEDELRELLEEYWDIYSNEDGKEVLASLIERNTDPYLSVVYEAYEHNERYVEILKSGLPGDEDSFQQYLQIYRKLKDVIPEVTAQDGVFENYAALKKTKDAGWNYGRASFIARCCFDMGYLSENELKQYLEASYLGLKKFCTTWKEYTSSYVYGRALWGGSHNEGMISIGEDLLSNKRSPLRAKVNI</sequence>
<proteinExistence type="predicted"/>
<evidence type="ECO:0000313" key="2">
    <source>
        <dbReference type="EMBL" id="SHG74557.1"/>
    </source>
</evidence>
<evidence type="ECO:0000259" key="1">
    <source>
        <dbReference type="Pfam" id="PF06889"/>
    </source>
</evidence>
<keyword evidence="3" id="KW-1185">Reference proteome</keyword>
<dbReference type="InterPro" id="IPR009677">
    <property type="entry name" value="DUF1266"/>
</dbReference>
<name>A0A1M5MB81_9BACT</name>
<dbReference type="STRING" id="947013.SAMN04488109_1655"/>
<dbReference type="RefSeq" id="WP_073132663.1">
    <property type="nucleotide sequence ID" value="NZ_FQWQ01000001.1"/>
</dbReference>
<dbReference type="EMBL" id="FQWQ01000001">
    <property type="protein sequence ID" value="SHG74557.1"/>
    <property type="molecule type" value="Genomic_DNA"/>
</dbReference>
<feature type="domain" description="DUF1266" evidence="1">
    <location>
        <begin position="60"/>
        <end position="233"/>
    </location>
</feature>
<gene>
    <name evidence="2" type="ORF">SAMN04488109_1655</name>
</gene>
<dbReference type="OrthoDB" id="787383at2"/>
<dbReference type="Pfam" id="PF06889">
    <property type="entry name" value="DUF1266"/>
    <property type="match status" value="1"/>
</dbReference>
<dbReference type="AlphaFoldDB" id="A0A1M5MB81"/>
<accession>A0A1M5MB81</accession>
<organism evidence="2 3">
    <name type="scientific">Chryseolinea serpens</name>
    <dbReference type="NCBI Taxonomy" id="947013"/>
    <lineage>
        <taxon>Bacteria</taxon>
        <taxon>Pseudomonadati</taxon>
        <taxon>Bacteroidota</taxon>
        <taxon>Cytophagia</taxon>
        <taxon>Cytophagales</taxon>
        <taxon>Fulvivirgaceae</taxon>
        <taxon>Chryseolinea</taxon>
    </lineage>
</organism>
<evidence type="ECO:0000313" key="3">
    <source>
        <dbReference type="Proteomes" id="UP000184212"/>
    </source>
</evidence>
<reference evidence="2 3" key="1">
    <citation type="submission" date="2016-11" db="EMBL/GenBank/DDBJ databases">
        <authorList>
            <person name="Jaros S."/>
            <person name="Januszkiewicz K."/>
            <person name="Wedrychowicz H."/>
        </authorList>
    </citation>
    <scope>NUCLEOTIDE SEQUENCE [LARGE SCALE GENOMIC DNA]</scope>
    <source>
        <strain evidence="2 3">DSM 24574</strain>
    </source>
</reference>